<dbReference type="EMBL" id="LR746266">
    <property type="protein sequence ID" value="CAA7393111.1"/>
    <property type="molecule type" value="Genomic_DNA"/>
</dbReference>
<dbReference type="SMART" id="SM00717">
    <property type="entry name" value="SANT"/>
    <property type="match status" value="2"/>
</dbReference>
<dbReference type="PANTHER" id="PTHR21654:SF84">
    <property type="entry name" value="SI:DKEY-66I24.7"/>
    <property type="match status" value="1"/>
</dbReference>
<evidence type="ECO:0000256" key="3">
    <source>
        <dbReference type="ARBA" id="ARBA00023015"/>
    </source>
</evidence>
<evidence type="ECO:0000256" key="6">
    <source>
        <dbReference type="ARBA" id="ARBA00023242"/>
    </source>
</evidence>
<feature type="compositionally biased region" description="Low complexity" evidence="7">
    <location>
        <begin position="578"/>
        <end position="591"/>
    </location>
</feature>
<feature type="compositionally biased region" description="Basic and acidic residues" evidence="7">
    <location>
        <begin position="601"/>
        <end position="610"/>
    </location>
</feature>
<keyword evidence="3" id="KW-0805">Transcription regulation</keyword>
<evidence type="ECO:0000256" key="2">
    <source>
        <dbReference type="ARBA" id="ARBA00022737"/>
    </source>
</evidence>
<gene>
    <name evidence="9" type="ORF">SI8410_03003909</name>
</gene>
<feature type="compositionally biased region" description="Polar residues" evidence="7">
    <location>
        <begin position="658"/>
        <end position="676"/>
    </location>
</feature>
<keyword evidence="5" id="KW-0804">Transcription</keyword>
<keyword evidence="2" id="KW-0677">Repeat</keyword>
<dbReference type="GO" id="GO:0006355">
    <property type="term" value="P:regulation of DNA-templated transcription"/>
    <property type="evidence" value="ECO:0007669"/>
    <property type="project" value="UniProtKB-ARBA"/>
</dbReference>
<keyword evidence="6" id="KW-0539">Nucleus</keyword>
<dbReference type="CDD" id="cd12203">
    <property type="entry name" value="GT1"/>
    <property type="match status" value="2"/>
</dbReference>
<dbReference type="GO" id="GO:0005634">
    <property type="term" value="C:nucleus"/>
    <property type="evidence" value="ECO:0007669"/>
    <property type="project" value="UniProtKB-SubCell"/>
</dbReference>
<feature type="compositionally biased region" description="Polar residues" evidence="7">
    <location>
        <begin position="204"/>
        <end position="215"/>
    </location>
</feature>
<feature type="compositionally biased region" description="Low complexity" evidence="7">
    <location>
        <begin position="239"/>
        <end position="250"/>
    </location>
</feature>
<feature type="region of interest" description="Disordered" evidence="7">
    <location>
        <begin position="184"/>
        <end position="224"/>
    </location>
</feature>
<dbReference type="Gene3D" id="1.10.10.60">
    <property type="entry name" value="Homeodomain-like"/>
    <property type="match status" value="2"/>
</dbReference>
<dbReference type="PANTHER" id="PTHR21654">
    <property type="entry name" value="FI21293P1"/>
    <property type="match status" value="1"/>
</dbReference>
<dbReference type="Pfam" id="PF13837">
    <property type="entry name" value="Myb_DNA-bind_4"/>
    <property type="match status" value="2"/>
</dbReference>
<evidence type="ECO:0000259" key="8">
    <source>
        <dbReference type="PROSITE" id="PS50090"/>
    </source>
</evidence>
<dbReference type="InterPro" id="IPR044822">
    <property type="entry name" value="Myb_DNA-bind_4"/>
</dbReference>
<feature type="compositionally biased region" description="Low complexity" evidence="7">
    <location>
        <begin position="677"/>
        <end position="687"/>
    </location>
</feature>
<protein>
    <recommendedName>
        <fullName evidence="8">Myb-like domain-containing protein</fullName>
    </recommendedName>
</protein>
<dbReference type="FunFam" id="1.10.10.60:FF:000092">
    <property type="entry name" value="Trihelix transcription factor GT-2"/>
    <property type="match status" value="1"/>
</dbReference>
<evidence type="ECO:0000313" key="9">
    <source>
        <dbReference type="EMBL" id="CAA7393111.1"/>
    </source>
</evidence>
<evidence type="ECO:0000256" key="1">
    <source>
        <dbReference type="ARBA" id="ARBA00004123"/>
    </source>
</evidence>
<feature type="domain" description="Myb-like" evidence="8">
    <location>
        <begin position="87"/>
        <end position="151"/>
    </location>
</feature>
<dbReference type="Proteomes" id="UP000663760">
    <property type="component" value="Chromosome 3"/>
</dbReference>
<dbReference type="FunFam" id="1.10.10.60:FF:000061">
    <property type="entry name" value="Trihelix transcription factor GT-2"/>
    <property type="match status" value="1"/>
</dbReference>
<evidence type="ECO:0000313" key="10">
    <source>
        <dbReference type="Proteomes" id="UP000663760"/>
    </source>
</evidence>
<feature type="compositionally biased region" description="Acidic residues" evidence="7">
    <location>
        <begin position="622"/>
        <end position="648"/>
    </location>
</feature>
<dbReference type="AlphaFoldDB" id="A0A7I8K6L0"/>
<proteinExistence type="predicted"/>
<feature type="region of interest" description="Disordered" evidence="7">
    <location>
        <begin position="549"/>
        <end position="695"/>
    </location>
</feature>
<organism evidence="9 10">
    <name type="scientific">Spirodela intermedia</name>
    <name type="common">Intermediate duckweed</name>
    <dbReference type="NCBI Taxonomy" id="51605"/>
    <lineage>
        <taxon>Eukaryota</taxon>
        <taxon>Viridiplantae</taxon>
        <taxon>Streptophyta</taxon>
        <taxon>Embryophyta</taxon>
        <taxon>Tracheophyta</taxon>
        <taxon>Spermatophyta</taxon>
        <taxon>Magnoliopsida</taxon>
        <taxon>Liliopsida</taxon>
        <taxon>Araceae</taxon>
        <taxon>Lemnoideae</taxon>
        <taxon>Spirodela</taxon>
    </lineage>
</organism>
<sequence>MSPFVAAGTGSRAHVLGIPQQPHQQQKAEAGQQQPPLPPSPMLAEAPSPITSRQPLRTGNFDELAPVAPEGFSDEGTMAAVGEETERGGVPGNRWPQEETLALLRIRSEMDGAFRDATLKGPLWEEVSRKLTQLGYKRSAKKCKEKFENVQKYYKRTKDGRAGRQDGKSYRFFRQLEALYGSTKTPAVTAGGGAPDPLPPSVDMGNSSARLQPSPLNAIPPHVGGSPYLIPDRVGALADFSSDNSSASDSDGQDTEEGLPGEQAKRKRKGGGGGSRGKRKMMVFFEGLTRQVMERQEALQEKFLEMIEKREQDRMIREEAWRRQEMARLTREHEAMTQERTMSATRDATILAFLQKMTGHTIPLPPAISTAVAPPAAPQQQAVNMVATVPTSSSAKRPHPPLQTVHQQASELLGRAQAPPLDVALQQETQEVIDPASSRWPKSEVHALISLRSGMETRYQEAGPKAPLWEEIAAGMRRMGYNRSAKRCKEKWENINKYFKKVKDSKKKRPEDAKTCPYFHHLDALYRKKNVGAGSSSSDLHRAEIEQHEVSFPTSQPVPQRSHMESDLKRNNGREAEGNGSSSLSGSGRSGFVDEGTSADEPAKKPEDIMKNLMDQQAQREPEEDSDKLEETDSDGVEQADDDDDEDDEKGKMAYKIQYQQRPVVNGTSSGGENQSAAAAAAAAAAAGSFMAMVQ</sequence>
<feature type="region of interest" description="Disordered" evidence="7">
    <location>
        <begin position="239"/>
        <end position="280"/>
    </location>
</feature>
<reference evidence="9" key="1">
    <citation type="submission" date="2020-02" db="EMBL/GenBank/DDBJ databases">
        <authorList>
            <person name="Scholz U."/>
            <person name="Mascher M."/>
            <person name="Fiebig A."/>
        </authorList>
    </citation>
    <scope>NUCLEOTIDE SEQUENCE</scope>
</reference>
<comment type="subcellular location">
    <subcellularLocation>
        <location evidence="1">Nucleus</location>
    </subcellularLocation>
</comment>
<feature type="region of interest" description="Disordered" evidence="7">
    <location>
        <begin position="1"/>
        <end position="74"/>
    </location>
</feature>
<feature type="compositionally biased region" description="Basic and acidic residues" evidence="7">
    <location>
        <begin position="562"/>
        <end position="577"/>
    </location>
</feature>
<evidence type="ECO:0000256" key="4">
    <source>
        <dbReference type="ARBA" id="ARBA00023125"/>
    </source>
</evidence>
<dbReference type="GO" id="GO:0003677">
    <property type="term" value="F:DNA binding"/>
    <property type="evidence" value="ECO:0007669"/>
    <property type="project" value="UniProtKB-KW"/>
</dbReference>
<feature type="compositionally biased region" description="Low complexity" evidence="7">
    <location>
        <begin position="19"/>
        <end position="34"/>
    </location>
</feature>
<dbReference type="InterPro" id="IPR001005">
    <property type="entry name" value="SANT/Myb"/>
</dbReference>
<keyword evidence="4" id="KW-0238">DNA-binding</keyword>
<accession>A0A7I8K6L0</accession>
<evidence type="ECO:0000256" key="5">
    <source>
        <dbReference type="ARBA" id="ARBA00023163"/>
    </source>
</evidence>
<feature type="compositionally biased region" description="Basic residues" evidence="7">
    <location>
        <begin position="265"/>
        <end position="280"/>
    </location>
</feature>
<name>A0A7I8K6L0_SPIIN</name>
<keyword evidence="10" id="KW-1185">Reference proteome</keyword>
<feature type="domain" description="Myb-like" evidence="8">
    <location>
        <begin position="438"/>
        <end position="496"/>
    </location>
</feature>
<dbReference type="PROSITE" id="PS50090">
    <property type="entry name" value="MYB_LIKE"/>
    <property type="match status" value="2"/>
</dbReference>
<evidence type="ECO:0000256" key="7">
    <source>
        <dbReference type="SAM" id="MobiDB-lite"/>
    </source>
</evidence>
<dbReference type="OrthoDB" id="691673at2759"/>